<accession>A0A9N9CTP3</accession>
<comment type="caution">
    <text evidence="1">The sequence shown here is derived from an EMBL/GenBank/DDBJ whole genome shotgun (WGS) entry which is preliminary data.</text>
</comment>
<sequence>MSKIINKKLVIKEIEKIAVLTTSSSPSILSTNNLSESEILNVTKEIELFRENSMAKNKRKQSTECEKNLEQLLMTKDSVRKEVKSKKSPIKNFDDSINDQMGRTLTLSSVPATDILNENNHNLAAATYLDQQKA</sequence>
<organism evidence="1 2">
    <name type="scientific">Ambispora gerdemannii</name>
    <dbReference type="NCBI Taxonomy" id="144530"/>
    <lineage>
        <taxon>Eukaryota</taxon>
        <taxon>Fungi</taxon>
        <taxon>Fungi incertae sedis</taxon>
        <taxon>Mucoromycota</taxon>
        <taxon>Glomeromycotina</taxon>
        <taxon>Glomeromycetes</taxon>
        <taxon>Archaeosporales</taxon>
        <taxon>Ambisporaceae</taxon>
        <taxon>Ambispora</taxon>
    </lineage>
</organism>
<name>A0A9N9CTP3_9GLOM</name>
<protein>
    <submittedName>
        <fullName evidence="1">8126_t:CDS:1</fullName>
    </submittedName>
</protein>
<keyword evidence="2" id="KW-1185">Reference proteome</keyword>
<evidence type="ECO:0000313" key="2">
    <source>
        <dbReference type="Proteomes" id="UP000789831"/>
    </source>
</evidence>
<dbReference type="AlphaFoldDB" id="A0A9N9CTP3"/>
<proteinExistence type="predicted"/>
<dbReference type="Proteomes" id="UP000789831">
    <property type="component" value="Unassembled WGS sequence"/>
</dbReference>
<dbReference type="EMBL" id="CAJVPL010002609">
    <property type="protein sequence ID" value="CAG8615292.1"/>
    <property type="molecule type" value="Genomic_DNA"/>
</dbReference>
<gene>
    <name evidence="1" type="ORF">AGERDE_LOCUS9801</name>
</gene>
<reference evidence="1" key="1">
    <citation type="submission" date="2021-06" db="EMBL/GenBank/DDBJ databases">
        <authorList>
            <person name="Kallberg Y."/>
            <person name="Tangrot J."/>
            <person name="Rosling A."/>
        </authorList>
    </citation>
    <scope>NUCLEOTIDE SEQUENCE</scope>
    <source>
        <strain evidence="1">MT106</strain>
    </source>
</reference>
<evidence type="ECO:0000313" key="1">
    <source>
        <dbReference type="EMBL" id="CAG8615292.1"/>
    </source>
</evidence>